<keyword evidence="2 3" id="KW-0326">Glycosidase</keyword>
<comment type="caution">
    <text evidence="10">The sequence shown here is derived from an EMBL/GenBank/DDBJ whole genome shotgun (WGS) entry which is preliminary data.</text>
</comment>
<dbReference type="PROSITE" id="PS51257">
    <property type="entry name" value="PROKAR_LIPOPROTEIN"/>
    <property type="match status" value="1"/>
</dbReference>
<evidence type="ECO:0000256" key="7">
    <source>
        <dbReference type="SAM" id="SignalP"/>
    </source>
</evidence>
<protein>
    <submittedName>
        <fullName evidence="10">Beta-N-acetylglucosaminidase domain-containing protein</fullName>
    </submittedName>
</protein>
<evidence type="ECO:0000256" key="3">
    <source>
        <dbReference type="PROSITE-ProRule" id="PRU01353"/>
    </source>
</evidence>
<dbReference type="Pfam" id="PF02838">
    <property type="entry name" value="Glyco_hydro_20b"/>
    <property type="match status" value="1"/>
</dbReference>
<feature type="active site" description="Proton donor" evidence="3">
    <location>
        <position position="307"/>
    </location>
</feature>
<name>A0ABR7K9B8_9FIRM</name>
<feature type="compositionally biased region" description="Basic and acidic residues" evidence="5">
    <location>
        <begin position="1697"/>
        <end position="1717"/>
    </location>
</feature>
<keyword evidence="6" id="KW-0472">Membrane</keyword>
<evidence type="ECO:0000259" key="8">
    <source>
        <dbReference type="PROSITE" id="PS50022"/>
    </source>
</evidence>
<dbReference type="InterPro" id="IPR029018">
    <property type="entry name" value="Hex-like_dom2"/>
</dbReference>
<keyword evidence="11" id="KW-1185">Reference proteome</keyword>
<keyword evidence="1 3" id="KW-0378">Hydrolase</keyword>
<feature type="signal peptide" evidence="7">
    <location>
        <begin position="1"/>
        <end position="40"/>
    </location>
</feature>
<dbReference type="Gene3D" id="3.30.379.10">
    <property type="entry name" value="Chitobiase/beta-hexosaminidase domain 2-like"/>
    <property type="match status" value="1"/>
</dbReference>
<dbReference type="Gene3D" id="2.60.120.260">
    <property type="entry name" value="Galactose-binding domain-like"/>
    <property type="match status" value="3"/>
</dbReference>
<dbReference type="Gene3D" id="3.20.20.80">
    <property type="entry name" value="Glycosidases"/>
    <property type="match status" value="1"/>
</dbReference>
<feature type="domain" description="F5/8 type C" evidence="8">
    <location>
        <begin position="1034"/>
        <end position="1211"/>
    </location>
</feature>
<dbReference type="SUPFAM" id="SSF55545">
    <property type="entry name" value="beta-N-acetylhexosaminidase-like domain"/>
    <property type="match status" value="1"/>
</dbReference>
<dbReference type="Gene3D" id="1.20.1270.90">
    <property type="entry name" value="AF1782-like"/>
    <property type="match status" value="2"/>
</dbReference>
<keyword evidence="4" id="KW-0175">Coiled coil</keyword>
<evidence type="ECO:0000313" key="10">
    <source>
        <dbReference type="EMBL" id="MBC6009300.1"/>
    </source>
</evidence>
<dbReference type="SUPFAM" id="SSF140657">
    <property type="entry name" value="Hyaluronidase post-catalytic domain-like"/>
    <property type="match status" value="1"/>
</dbReference>
<dbReference type="InterPro" id="IPR051822">
    <property type="entry name" value="Glycosyl_Hydrolase_84"/>
</dbReference>
<evidence type="ECO:0000256" key="4">
    <source>
        <dbReference type="SAM" id="Coils"/>
    </source>
</evidence>
<dbReference type="Pfam" id="PF00754">
    <property type="entry name" value="F5_F8_type_C"/>
    <property type="match status" value="3"/>
</dbReference>
<feature type="coiled-coil region" evidence="4">
    <location>
        <begin position="1647"/>
        <end position="1685"/>
    </location>
</feature>
<dbReference type="InterPro" id="IPR000421">
    <property type="entry name" value="FA58C"/>
</dbReference>
<feature type="coiled-coil region" evidence="4">
    <location>
        <begin position="1535"/>
        <end position="1617"/>
    </location>
</feature>
<dbReference type="SUPFAM" id="SSF51445">
    <property type="entry name" value="(Trans)glycosidases"/>
    <property type="match status" value="1"/>
</dbReference>
<dbReference type="InterPro" id="IPR011496">
    <property type="entry name" value="O-GlcNAcase_cat"/>
</dbReference>
<dbReference type="EMBL" id="JACRWG010000007">
    <property type="protein sequence ID" value="MBC6009300.1"/>
    <property type="molecule type" value="Genomic_DNA"/>
</dbReference>
<dbReference type="Gene3D" id="1.20.58.460">
    <property type="entry name" value="Hyaluronidase post-catalytic domain-like"/>
    <property type="match status" value="1"/>
</dbReference>
<dbReference type="PROSITE" id="PS50022">
    <property type="entry name" value="FA58C_3"/>
    <property type="match status" value="1"/>
</dbReference>
<dbReference type="InterPro" id="IPR008979">
    <property type="entry name" value="Galactose-bd-like_sf"/>
</dbReference>
<dbReference type="Pfam" id="PF07555">
    <property type="entry name" value="NAGidase"/>
    <property type="match status" value="1"/>
</dbReference>
<evidence type="ECO:0000256" key="1">
    <source>
        <dbReference type="ARBA" id="ARBA00022801"/>
    </source>
</evidence>
<evidence type="ECO:0000259" key="9">
    <source>
        <dbReference type="PROSITE" id="PS52009"/>
    </source>
</evidence>
<evidence type="ECO:0000256" key="6">
    <source>
        <dbReference type="SAM" id="Phobius"/>
    </source>
</evidence>
<dbReference type="InterPro" id="IPR015882">
    <property type="entry name" value="HEX_bac_N"/>
</dbReference>
<feature type="chain" id="PRO_5047169946" evidence="7">
    <location>
        <begin position="41"/>
        <end position="1751"/>
    </location>
</feature>
<dbReference type="InterPro" id="IPR017853">
    <property type="entry name" value="GH"/>
</dbReference>
<dbReference type="Pfam" id="PF07554">
    <property type="entry name" value="FIVAR"/>
    <property type="match status" value="3"/>
</dbReference>
<dbReference type="PANTHER" id="PTHR13170:SF16">
    <property type="entry name" value="PROTEIN O-GLCNACASE"/>
    <property type="match status" value="1"/>
</dbReference>
<accession>A0ABR7K9B8</accession>
<dbReference type="PROSITE" id="PS52009">
    <property type="entry name" value="GH84"/>
    <property type="match status" value="1"/>
</dbReference>
<evidence type="ECO:0000256" key="5">
    <source>
        <dbReference type="SAM" id="MobiDB-lite"/>
    </source>
</evidence>
<keyword evidence="7" id="KW-0732">Signal</keyword>
<feature type="domain" description="GH84" evidence="9">
    <location>
        <begin position="185"/>
        <end position="455"/>
    </location>
</feature>
<evidence type="ECO:0000256" key="2">
    <source>
        <dbReference type="ARBA" id="ARBA00023295"/>
    </source>
</evidence>
<proteinExistence type="inferred from homology"/>
<keyword evidence="6" id="KW-0812">Transmembrane</keyword>
<dbReference type="PANTHER" id="PTHR13170">
    <property type="entry name" value="O-GLCNACASE"/>
    <property type="match status" value="1"/>
</dbReference>
<dbReference type="Proteomes" id="UP000603474">
    <property type="component" value="Unassembled WGS sequence"/>
</dbReference>
<dbReference type="SUPFAM" id="SSF49785">
    <property type="entry name" value="Galactose-binding domain-like"/>
    <property type="match status" value="3"/>
</dbReference>
<comment type="similarity">
    <text evidence="3">Belongs to the glycosyl hydrolase 84 family.</text>
</comment>
<organism evidence="10 11">
    <name type="scientific">Catenibacterium faecis</name>
    <dbReference type="NCBI Taxonomy" id="2764323"/>
    <lineage>
        <taxon>Bacteria</taxon>
        <taxon>Bacillati</taxon>
        <taxon>Bacillota</taxon>
        <taxon>Erysipelotrichia</taxon>
        <taxon>Erysipelotrichales</taxon>
        <taxon>Coprobacillaceae</taxon>
        <taxon>Catenibacterium</taxon>
    </lineage>
</organism>
<reference evidence="10 11" key="1">
    <citation type="submission" date="2020-08" db="EMBL/GenBank/DDBJ databases">
        <authorList>
            <person name="Liu C."/>
            <person name="Sun Q."/>
        </authorList>
    </citation>
    <scope>NUCLEOTIDE SEQUENCE [LARGE SCALE GENOMIC DNA]</scope>
    <source>
        <strain evidence="10 11">NSJ-22</strain>
    </source>
</reference>
<dbReference type="RefSeq" id="WP_187011846.1">
    <property type="nucleotide sequence ID" value="NZ_JACRWG010000007.1"/>
</dbReference>
<dbReference type="Gene3D" id="1.20.1270.70">
    <property type="entry name" value="Designed single chain three-helix bundle"/>
    <property type="match status" value="1"/>
</dbReference>
<gene>
    <name evidence="10" type="ORF">H8909_03415</name>
</gene>
<feature type="region of interest" description="Disordered" evidence="5">
    <location>
        <begin position="1693"/>
        <end position="1725"/>
    </location>
</feature>
<evidence type="ECO:0000313" key="11">
    <source>
        <dbReference type="Proteomes" id="UP000603474"/>
    </source>
</evidence>
<sequence>MRQNIKERKNKMKGKKVITYAVSFLVALGCVSAFPVTVKADTGYEVYPNPHSMNYSDGDYEMTSQVNVVYEDGIDEDTKARLNEVLALKGMNASVSSEKKAGKTNILVGVKGSKQYVDSQFGTTSAGLFDKLDSYALKSDKGTISILGKDTDAAFYGLTSLYHIFKQVEGKTIRNFSIEDYADVASRGFIEGYYGNPWSTEDRCKLMEWGGYYKLNSYFYAPKDDPKHNAKWRDLYTEEEINTKIKPLAEAGNKSKCRFVFALHPYMNHPIRYNSEANYQADLKVMQAKFKQVIDAGVRQIAILADDAPNVGGANYTRMLTDMSNWLKELQPSYPGLKLTLPFCVQEYMGWGQSYYRDFPENVQIIMTGGRVWGEVTNNFTSSFTNTAGRGPYMWINWPCTDNSKKHLIMGGYTTFLHPGVDPSKIQGIVLNPMQQSEPSKVAIFGNACYSWNIWKTEEEANKCYNASFKYVDHNGYEETEASTALRELSKHMINQNMDSRVTRLEESVELKEKLNAFKTKLSKGEKITDEEFDDIINEFTVLQNASQTYRASGNERIKSQIVYWLNCWDDTTNAALNYIKGIKAAQNEEDNAAIWDYYANAQAAFEKSKSYGFHYVDHLEYAEVGVQHIVPFIKSLDSYLSEVVSTIVNPDKQIAKYITNREDTPDGKEDNIFDGNASTELVYKSPNTISAGTYVGIKYSKAIDVNHVIFRMGANSNPRDTFLKAKVQYTTDGKNWTDVNETIYELPNNVELTDLNLKGVKGIRMIATEDKSNTWLGVRDILVNPTTTPSTSTDKGTLSMTKIGVKGGSLDNLLDDNESTYAHFAESPYKAGEIKDYIPVDAAVTLTFNNPKKLGTINFVQDSGTDKITRYALEYTEDGTTWKTLKEYAGDATVHLNVEDQDLTAKAIRVRNLELNLSSNTAGYWWKVKTFNHTDVVNEYDDKAVYTNTDYKLHSKSTLDQTALVYTKEMTLAPKQYVGVKLSRVKDLKQLELDYSGEVVLEASVNAHDWVEVTDLNKNLPDARYVRLINKKSSDVKLTMNKFVVHSTEVTAPYLYKTTMTINPSWGVAEDSRNNGAAFDGNIDSTTEFGDLPQKGQYIIYDLGQMRNIDKIAMYCQDSAYNYIRDGIISVSSDLENWTDVVTIGDGVENTGDSMVKCIDSDAGYKASSTYPNKVYVSGTANHVPARYLRILFTASNNSRAVVFNEIMINDGEYAPEDNDPTFDSNVTEAKGYKPQYMIDGDLLTAYKPGSNKAGYLTYTLSDKLNVKKFNIIQKGEISNAKVYALIDKEVTARNVPEEDKEWVQLGTLRKSLNEFYIPHGNVYKLKFEWEENHIPTISEIITLTDDEYKIECANDLKNYIDSLHVDEDKYTATSYKAYSTARTKALEVYNTQMGEKDALEAAKAELKASYDALVVRGDLKALDQEIKDIEKLSKDDYTEESYNALEKVLVEAKKLVTNKDATVDEVNTMIESLRQAKAGLVTKASMSKQELRNYIDSNNLKNLDTSIYLTSTVNPFNEALENAEKILNEDATVTEVEDAYKALQDARKNLVLKATDTEIKALENRMASYKEEDYTASSWKDFVLVLDEIKEELKAEHTSAEIEALTNKLEEASKKLVTRGNTAELELLLEQAKKTDSKLYTEKSYKNLLDVIEATEKALENKNELTQEEVDALTGDLRKAMEALEKLPVITPSIPEEKPTTPSKPEETTKPEVKPSTKPATGDTTMVGVFAFFSMISLLGYVLLKKKEA</sequence>
<feature type="transmembrane region" description="Helical" evidence="6">
    <location>
        <begin position="1727"/>
        <end position="1746"/>
    </location>
</feature>
<keyword evidence="6" id="KW-1133">Transmembrane helix</keyword>